<dbReference type="GO" id="GO:0006508">
    <property type="term" value="P:proteolysis"/>
    <property type="evidence" value="ECO:0007669"/>
    <property type="project" value="UniProtKB-KW"/>
</dbReference>
<gene>
    <name evidence="3" type="ORF">ENP47_11130</name>
</gene>
<dbReference type="SUPFAM" id="SSF50156">
    <property type="entry name" value="PDZ domain-like"/>
    <property type="match status" value="1"/>
</dbReference>
<dbReference type="InterPro" id="IPR009003">
    <property type="entry name" value="Peptidase_S1_PA"/>
</dbReference>
<dbReference type="PRINTS" id="PR00834">
    <property type="entry name" value="PROTEASES2C"/>
</dbReference>
<dbReference type="SUPFAM" id="SSF50494">
    <property type="entry name" value="Trypsin-like serine proteases"/>
    <property type="match status" value="1"/>
</dbReference>
<dbReference type="PANTHER" id="PTHR43343:SF3">
    <property type="entry name" value="PROTEASE DO-LIKE 8, CHLOROPLASTIC"/>
    <property type="match status" value="1"/>
</dbReference>
<evidence type="ECO:0000256" key="2">
    <source>
        <dbReference type="ARBA" id="ARBA00022801"/>
    </source>
</evidence>
<proteinExistence type="predicted"/>
<dbReference type="AlphaFoldDB" id="A0A7C1FS66"/>
<dbReference type="InterPro" id="IPR001940">
    <property type="entry name" value="Peptidase_S1C"/>
</dbReference>
<accession>A0A7C1FS66</accession>
<dbReference type="InterPro" id="IPR001478">
    <property type="entry name" value="PDZ"/>
</dbReference>
<dbReference type="EMBL" id="DSJL01000011">
    <property type="protein sequence ID" value="HEF66128.1"/>
    <property type="molecule type" value="Genomic_DNA"/>
</dbReference>
<dbReference type="PROSITE" id="PS50106">
    <property type="entry name" value="PDZ"/>
    <property type="match status" value="1"/>
</dbReference>
<name>A0A7C1FS66_THERO</name>
<dbReference type="PANTHER" id="PTHR43343">
    <property type="entry name" value="PEPTIDASE S12"/>
    <property type="match status" value="1"/>
</dbReference>
<dbReference type="InterPro" id="IPR036034">
    <property type="entry name" value="PDZ_sf"/>
</dbReference>
<protein>
    <submittedName>
        <fullName evidence="3">PDZ domain-containing protein</fullName>
    </submittedName>
</protein>
<dbReference type="Pfam" id="PF13180">
    <property type="entry name" value="PDZ_2"/>
    <property type="match status" value="1"/>
</dbReference>
<evidence type="ECO:0000313" key="3">
    <source>
        <dbReference type="EMBL" id="HEF66128.1"/>
    </source>
</evidence>
<dbReference type="Gene3D" id="2.30.42.10">
    <property type="match status" value="1"/>
</dbReference>
<dbReference type="SMART" id="SM00228">
    <property type="entry name" value="PDZ"/>
    <property type="match status" value="1"/>
</dbReference>
<sequence length="389" mass="39642">MQEGSVGQRHGGRGLLVLLVVIGFVVAGLVGGLAGASLVRERAAQAATPTSVASVTAPASRVQAVAETQATTPAGEVYQRYGKAVVDVIARASGGFFDEQGSGSGVVIDESGLIVTAAHVVSGAPSVQVQFATGERLSARVLGTDQANDLALLKVDRLPEGIPVAPLGDSDTVQVGDVVIAIGSPFGLSGTVTQGIVSAVNRSWNPPGDRLRTGLIQTDAPINPGNSGGPLFNAQGEVIGIATMIESPIRGNVGIGFAVPSNTVKRVLPRLQSGEELQPAWLGISGTDLDAATAQRFGLSVQKGVIVLEVVPDSPAARAGLRPAEVRGNDIAALGDVIVALDGQPVEGMQDLAARIGAHQPGETVELTVLRDGQQETVRVTLGSWPQQG</sequence>
<organism evidence="3">
    <name type="scientific">Thermomicrobium roseum</name>
    <dbReference type="NCBI Taxonomy" id="500"/>
    <lineage>
        <taxon>Bacteria</taxon>
        <taxon>Pseudomonadati</taxon>
        <taxon>Thermomicrobiota</taxon>
        <taxon>Thermomicrobia</taxon>
        <taxon>Thermomicrobiales</taxon>
        <taxon>Thermomicrobiaceae</taxon>
        <taxon>Thermomicrobium</taxon>
    </lineage>
</organism>
<evidence type="ECO:0000256" key="1">
    <source>
        <dbReference type="ARBA" id="ARBA00022670"/>
    </source>
</evidence>
<keyword evidence="2" id="KW-0378">Hydrolase</keyword>
<dbReference type="InterPro" id="IPR051201">
    <property type="entry name" value="Chloro_Bact_Ser_Proteases"/>
</dbReference>
<dbReference type="Pfam" id="PF13365">
    <property type="entry name" value="Trypsin_2"/>
    <property type="match status" value="1"/>
</dbReference>
<dbReference type="Gene3D" id="2.40.10.120">
    <property type="match status" value="1"/>
</dbReference>
<comment type="caution">
    <text evidence="3">The sequence shown here is derived from an EMBL/GenBank/DDBJ whole genome shotgun (WGS) entry which is preliminary data.</text>
</comment>
<keyword evidence="1" id="KW-0645">Protease</keyword>
<reference evidence="3" key="1">
    <citation type="journal article" date="2020" name="mSystems">
        <title>Genome- and Community-Level Interaction Insights into Carbon Utilization and Element Cycling Functions of Hydrothermarchaeota in Hydrothermal Sediment.</title>
        <authorList>
            <person name="Zhou Z."/>
            <person name="Liu Y."/>
            <person name="Xu W."/>
            <person name="Pan J."/>
            <person name="Luo Z.H."/>
            <person name="Li M."/>
        </authorList>
    </citation>
    <scope>NUCLEOTIDE SEQUENCE [LARGE SCALE GENOMIC DNA]</scope>
    <source>
        <strain evidence="3">SpSt-222</strain>
    </source>
</reference>
<dbReference type="GO" id="GO:0004252">
    <property type="term" value="F:serine-type endopeptidase activity"/>
    <property type="evidence" value="ECO:0007669"/>
    <property type="project" value="InterPro"/>
</dbReference>